<feature type="non-terminal residue" evidence="1">
    <location>
        <position position="1"/>
    </location>
</feature>
<reference evidence="1 2" key="1">
    <citation type="journal article" date="2014" name="Curr. Biol.">
        <title>The genome of the clonal raider ant Cerapachys biroi.</title>
        <authorList>
            <person name="Oxley P.R."/>
            <person name="Ji L."/>
            <person name="Fetter-Pruneda I."/>
            <person name="McKenzie S.K."/>
            <person name="Li C."/>
            <person name="Hu H."/>
            <person name="Zhang G."/>
            <person name="Kronauer D.J."/>
        </authorList>
    </citation>
    <scope>NUCLEOTIDE SEQUENCE [LARGE SCALE GENOMIC DNA]</scope>
</reference>
<dbReference type="AlphaFoldDB" id="A0A026W852"/>
<gene>
    <name evidence="1" type="ORF">X777_08650</name>
</gene>
<proteinExistence type="predicted"/>
<sequence length="76" mass="8534">YRTGLEGSKGTVTVYDTRKGYDIELNSLIVSGCDARNNVTSYKIVMAVPCQPIKTKAADSTMFERTLMKTHLERKM</sequence>
<dbReference type="EMBL" id="KK107348">
    <property type="protein sequence ID" value="EZA52138.1"/>
    <property type="molecule type" value="Genomic_DNA"/>
</dbReference>
<dbReference type="Proteomes" id="UP000053097">
    <property type="component" value="Unassembled WGS sequence"/>
</dbReference>
<protein>
    <submittedName>
        <fullName evidence="1">Uncharacterized protein</fullName>
    </submittedName>
</protein>
<keyword evidence="2" id="KW-1185">Reference proteome</keyword>
<accession>A0A026W852</accession>
<feature type="non-terminal residue" evidence="1">
    <location>
        <position position="76"/>
    </location>
</feature>
<name>A0A026W852_OOCBI</name>
<evidence type="ECO:0000313" key="2">
    <source>
        <dbReference type="Proteomes" id="UP000053097"/>
    </source>
</evidence>
<evidence type="ECO:0000313" key="1">
    <source>
        <dbReference type="EMBL" id="EZA52138.1"/>
    </source>
</evidence>
<organism evidence="1 2">
    <name type="scientific">Ooceraea biroi</name>
    <name type="common">Clonal raider ant</name>
    <name type="synonym">Cerapachys biroi</name>
    <dbReference type="NCBI Taxonomy" id="2015173"/>
    <lineage>
        <taxon>Eukaryota</taxon>
        <taxon>Metazoa</taxon>
        <taxon>Ecdysozoa</taxon>
        <taxon>Arthropoda</taxon>
        <taxon>Hexapoda</taxon>
        <taxon>Insecta</taxon>
        <taxon>Pterygota</taxon>
        <taxon>Neoptera</taxon>
        <taxon>Endopterygota</taxon>
        <taxon>Hymenoptera</taxon>
        <taxon>Apocrita</taxon>
        <taxon>Aculeata</taxon>
        <taxon>Formicoidea</taxon>
        <taxon>Formicidae</taxon>
        <taxon>Dorylinae</taxon>
        <taxon>Ooceraea</taxon>
    </lineage>
</organism>